<dbReference type="RefSeq" id="WP_157736786.1">
    <property type="nucleotide sequence ID" value="NZ_CP022521.1"/>
</dbReference>
<dbReference type="KEGG" id="ahg:AHOG_12390"/>
<evidence type="ECO:0000313" key="2">
    <source>
        <dbReference type="Proteomes" id="UP000204221"/>
    </source>
</evidence>
<dbReference type="Pfam" id="PF04149">
    <property type="entry name" value="DUF397"/>
    <property type="match status" value="1"/>
</dbReference>
<reference evidence="1 2" key="1">
    <citation type="submission" date="2017-07" db="EMBL/GenBank/DDBJ databases">
        <title>Complete genome sequence of Actinoalloteichus hoggarensis DSM 45943, type strain of Actinoalloteichus hoggarensis.</title>
        <authorList>
            <person name="Ruckert C."/>
            <person name="Nouioui I."/>
            <person name="Willmese J."/>
            <person name="van Wezel G."/>
            <person name="Klenk H.-P."/>
            <person name="Kalinowski J."/>
            <person name="Zotchev S.B."/>
        </authorList>
    </citation>
    <scope>NUCLEOTIDE SEQUENCE [LARGE SCALE GENOMIC DNA]</scope>
    <source>
        <strain evidence="1 2">DSM 45943</strain>
    </source>
</reference>
<protein>
    <submittedName>
        <fullName evidence="1">Uncharacterized protein</fullName>
    </submittedName>
</protein>
<proteinExistence type="predicted"/>
<accession>A0A221W3B3</accession>
<name>A0A221W3B3_9PSEU</name>
<gene>
    <name evidence="1" type="ORF">AHOG_12390</name>
</gene>
<organism evidence="1 2">
    <name type="scientific">Actinoalloteichus hoggarensis</name>
    <dbReference type="NCBI Taxonomy" id="1470176"/>
    <lineage>
        <taxon>Bacteria</taxon>
        <taxon>Bacillati</taxon>
        <taxon>Actinomycetota</taxon>
        <taxon>Actinomycetes</taxon>
        <taxon>Pseudonocardiales</taxon>
        <taxon>Pseudonocardiaceae</taxon>
        <taxon>Actinoalloteichus</taxon>
    </lineage>
</organism>
<dbReference type="InterPro" id="IPR007278">
    <property type="entry name" value="DUF397"/>
</dbReference>
<keyword evidence="2" id="KW-1185">Reference proteome</keyword>
<evidence type="ECO:0000313" key="1">
    <source>
        <dbReference type="EMBL" id="ASO20121.1"/>
    </source>
</evidence>
<sequence length="65" mass="7169">MAHHGLGVRRSVHSPLGTPQVEIAQAPGLTCIRDAKHRQGGTVQVTRKAFLAFVKAVKEDRLRRD</sequence>
<dbReference type="Proteomes" id="UP000204221">
    <property type="component" value="Chromosome"/>
</dbReference>
<dbReference type="OrthoDB" id="3697565at2"/>
<dbReference type="AlphaFoldDB" id="A0A221W3B3"/>
<dbReference type="EMBL" id="CP022521">
    <property type="protein sequence ID" value="ASO20121.1"/>
    <property type="molecule type" value="Genomic_DNA"/>
</dbReference>